<keyword evidence="2" id="KW-1185">Reference proteome</keyword>
<evidence type="ECO:0000313" key="1">
    <source>
        <dbReference type="EMBL" id="CAL1239040.1"/>
    </source>
</evidence>
<name>A0ABP1C4B2_9GAMM</name>
<proteinExistence type="predicted"/>
<protein>
    <submittedName>
        <fullName evidence="1">Uncharacterized protein</fullName>
    </submittedName>
</protein>
<organism evidence="1 2">
    <name type="scientific">Candidatus Methylocalor cossyra</name>
    <dbReference type="NCBI Taxonomy" id="3108543"/>
    <lineage>
        <taxon>Bacteria</taxon>
        <taxon>Pseudomonadati</taxon>
        <taxon>Pseudomonadota</taxon>
        <taxon>Gammaproteobacteria</taxon>
        <taxon>Methylococcales</taxon>
        <taxon>Methylococcaceae</taxon>
        <taxon>Candidatus Methylocalor</taxon>
    </lineage>
</organism>
<dbReference type="EMBL" id="OZ026884">
    <property type="protein sequence ID" value="CAL1239040.1"/>
    <property type="molecule type" value="Genomic_DNA"/>
</dbReference>
<evidence type="ECO:0000313" key="2">
    <source>
        <dbReference type="Proteomes" id="UP001497493"/>
    </source>
</evidence>
<dbReference type="Proteomes" id="UP001497493">
    <property type="component" value="Chromosome"/>
</dbReference>
<reference evidence="1 2" key="1">
    <citation type="submission" date="2024-04" db="EMBL/GenBank/DDBJ databases">
        <authorList>
            <person name="Cremers G."/>
        </authorList>
    </citation>
    <scope>NUCLEOTIDE SEQUENCE [LARGE SCALE GENOMIC DNA]</scope>
    <source>
        <strain evidence="1">MeCH1-AG</strain>
    </source>
</reference>
<sequence length="63" mass="6801">MPWGKWMRGRSNACKTYTDDCFPKGGCQAGPDGRDPARAWASSGGLTARGFQVRLSVNSVHSL</sequence>
<gene>
    <name evidence="1" type="ORF">MECH1_V1_0264</name>
</gene>
<accession>A0ABP1C4B2</accession>